<dbReference type="AlphaFoldDB" id="A0A917AN17"/>
<feature type="transmembrane region" description="Helical" evidence="1">
    <location>
        <begin position="59"/>
        <end position="77"/>
    </location>
</feature>
<organism evidence="2 3">
    <name type="scientific">Priestia taiwanensis</name>
    <dbReference type="NCBI Taxonomy" id="1347902"/>
    <lineage>
        <taxon>Bacteria</taxon>
        <taxon>Bacillati</taxon>
        <taxon>Bacillota</taxon>
        <taxon>Bacilli</taxon>
        <taxon>Bacillales</taxon>
        <taxon>Bacillaceae</taxon>
        <taxon>Priestia</taxon>
    </lineage>
</organism>
<reference evidence="2" key="1">
    <citation type="journal article" date="2014" name="Int. J. Syst. Evol. Microbiol.">
        <title>Complete genome sequence of Corynebacterium casei LMG S-19264T (=DSM 44701T), isolated from a smear-ripened cheese.</title>
        <authorList>
            <consortium name="US DOE Joint Genome Institute (JGI-PGF)"/>
            <person name="Walter F."/>
            <person name="Albersmeier A."/>
            <person name="Kalinowski J."/>
            <person name="Ruckert C."/>
        </authorList>
    </citation>
    <scope>NUCLEOTIDE SEQUENCE</scope>
    <source>
        <strain evidence="2">CGMCC 1.12698</strain>
    </source>
</reference>
<keyword evidence="1" id="KW-0472">Membrane</keyword>
<gene>
    <name evidence="2" type="ORF">GCM10007140_10390</name>
</gene>
<keyword evidence="3" id="KW-1185">Reference proteome</keyword>
<accession>A0A917AN17</accession>
<feature type="transmembrane region" description="Helical" evidence="1">
    <location>
        <begin position="21"/>
        <end position="39"/>
    </location>
</feature>
<protein>
    <submittedName>
        <fullName evidence="2">Uncharacterized protein</fullName>
    </submittedName>
</protein>
<dbReference type="PANTHER" id="PTHR40076:SF1">
    <property type="entry name" value="MEMBRANE PROTEIN"/>
    <property type="match status" value="1"/>
</dbReference>
<dbReference type="Proteomes" id="UP000605259">
    <property type="component" value="Unassembled WGS sequence"/>
</dbReference>
<proteinExistence type="predicted"/>
<dbReference type="RefSeq" id="WP_188387341.1">
    <property type="nucleotide sequence ID" value="NZ_BMFK01000001.1"/>
</dbReference>
<name>A0A917AN17_9BACI</name>
<sequence length="150" mass="17326">MRISELKAEASRIKSPRNTTFLGYSLLVIALTSLIPFIVEEVFFSNDSWVSEVDLFTFIYIFIFGSPIFLGENKLYLQLVKGESYSANIIFTHFTSIHSYLKAIGLYFLSAVYTMLWSLLLIVPGIIKGLTYRWISAYRKYINLLFLRHG</sequence>
<reference evidence="2" key="2">
    <citation type="submission" date="2020-09" db="EMBL/GenBank/DDBJ databases">
        <authorList>
            <person name="Sun Q."/>
            <person name="Zhou Y."/>
        </authorList>
    </citation>
    <scope>NUCLEOTIDE SEQUENCE</scope>
    <source>
        <strain evidence="2">CGMCC 1.12698</strain>
    </source>
</reference>
<comment type="caution">
    <text evidence="2">The sequence shown here is derived from an EMBL/GenBank/DDBJ whole genome shotgun (WGS) entry which is preliminary data.</text>
</comment>
<keyword evidence="1" id="KW-0812">Transmembrane</keyword>
<dbReference type="PANTHER" id="PTHR40076">
    <property type="entry name" value="MEMBRANE PROTEIN-RELATED"/>
    <property type="match status" value="1"/>
</dbReference>
<feature type="transmembrane region" description="Helical" evidence="1">
    <location>
        <begin position="115"/>
        <end position="135"/>
    </location>
</feature>
<dbReference type="EMBL" id="BMFK01000001">
    <property type="protein sequence ID" value="GGE62052.1"/>
    <property type="molecule type" value="Genomic_DNA"/>
</dbReference>
<keyword evidence="1" id="KW-1133">Transmembrane helix</keyword>
<evidence type="ECO:0000313" key="3">
    <source>
        <dbReference type="Proteomes" id="UP000605259"/>
    </source>
</evidence>
<dbReference type="InterPro" id="IPR010380">
    <property type="entry name" value="DUF975"/>
</dbReference>
<evidence type="ECO:0000256" key="1">
    <source>
        <dbReference type="SAM" id="Phobius"/>
    </source>
</evidence>
<evidence type="ECO:0000313" key="2">
    <source>
        <dbReference type="EMBL" id="GGE62052.1"/>
    </source>
</evidence>